<feature type="transmembrane region" description="Helical" evidence="9">
    <location>
        <begin position="253"/>
        <end position="272"/>
    </location>
</feature>
<dbReference type="InterPro" id="IPR002549">
    <property type="entry name" value="AI-2E-like"/>
</dbReference>
<keyword evidence="5 9" id="KW-0812">Transmembrane</keyword>
<dbReference type="Proteomes" id="UP001500466">
    <property type="component" value="Unassembled WGS sequence"/>
</dbReference>
<feature type="transmembrane region" description="Helical" evidence="9">
    <location>
        <begin position="278"/>
        <end position="306"/>
    </location>
</feature>
<evidence type="ECO:0000256" key="7">
    <source>
        <dbReference type="ARBA" id="ARBA00023136"/>
    </source>
</evidence>
<comment type="caution">
    <text evidence="10">The sequence shown here is derived from an EMBL/GenBank/DDBJ whole genome shotgun (WGS) entry which is preliminary data.</text>
</comment>
<accession>A0ABP9I2G9</accession>
<reference evidence="11" key="1">
    <citation type="journal article" date="2019" name="Int. J. Syst. Evol. Microbiol.">
        <title>The Global Catalogue of Microorganisms (GCM) 10K type strain sequencing project: providing services to taxonomists for standard genome sequencing and annotation.</title>
        <authorList>
            <consortium name="The Broad Institute Genomics Platform"/>
            <consortium name="The Broad Institute Genome Sequencing Center for Infectious Disease"/>
            <person name="Wu L."/>
            <person name="Ma J."/>
        </authorList>
    </citation>
    <scope>NUCLEOTIDE SEQUENCE [LARGE SCALE GENOMIC DNA]</scope>
    <source>
        <strain evidence="11">JCM 17986</strain>
    </source>
</reference>
<evidence type="ECO:0000256" key="3">
    <source>
        <dbReference type="ARBA" id="ARBA00022448"/>
    </source>
</evidence>
<gene>
    <name evidence="10" type="ORF">GCM10023205_65170</name>
</gene>
<evidence type="ECO:0000256" key="2">
    <source>
        <dbReference type="ARBA" id="ARBA00009773"/>
    </source>
</evidence>
<comment type="subcellular location">
    <subcellularLocation>
        <location evidence="1">Cell membrane</location>
        <topology evidence="1">Multi-pass membrane protein</topology>
    </subcellularLocation>
</comment>
<feature type="transmembrane region" description="Helical" evidence="9">
    <location>
        <begin position="76"/>
        <end position="94"/>
    </location>
</feature>
<sequence length="419" mass="45079">MQGVTTTPAPPGEDHGGLATAAPEAGDGRTSEPAGDSAARPREQMPPWLPRAVLMILGMIIGFMLLRWAFGHLRGFLMDLVIALFLALAIEPAVDKLARRGVRRGVATGIVFVVVLAVLAAILAAVGSLVVDQVANLARNMPHYVQSLLDWINHRFHTELTMDKIQGGLFKDSNTVQGYAEKVANNALGFGQAVIGGLFELFTIGMFTFYFAAEGPRLRRAVCSLLPPAKQTEVLRAWEIAIDKTGGYLYSRALMALVSAVAHYIFFLVLGVDYALALGIWVGIVSQFIPTVGTYIAAALPVLVALTQSPADALWVIVFATAYQQFENYLLQPRITSMTVDIHPAVAFGSVIAGAALLGPTGALIAIPATATATAFLSTYVRRYEVNEHPLAAADTKPRKPAKPARVSGPRRYFQNRNK</sequence>
<feature type="transmembrane region" description="Helical" evidence="9">
    <location>
        <begin position="351"/>
        <end position="377"/>
    </location>
</feature>
<keyword evidence="7 9" id="KW-0472">Membrane</keyword>
<name>A0ABP9I2G9_9ACTN</name>
<evidence type="ECO:0000256" key="5">
    <source>
        <dbReference type="ARBA" id="ARBA00022692"/>
    </source>
</evidence>
<feature type="region of interest" description="Disordered" evidence="8">
    <location>
        <begin position="1"/>
        <end position="43"/>
    </location>
</feature>
<proteinExistence type="inferred from homology"/>
<feature type="transmembrane region" description="Helical" evidence="9">
    <location>
        <begin position="106"/>
        <end position="131"/>
    </location>
</feature>
<dbReference type="PANTHER" id="PTHR21716:SF53">
    <property type="entry name" value="PERMEASE PERM-RELATED"/>
    <property type="match status" value="1"/>
</dbReference>
<protein>
    <submittedName>
        <fullName evidence="10">AI-2E family transporter</fullName>
    </submittedName>
</protein>
<evidence type="ECO:0000313" key="10">
    <source>
        <dbReference type="EMBL" id="GAA4985706.1"/>
    </source>
</evidence>
<evidence type="ECO:0000256" key="9">
    <source>
        <dbReference type="SAM" id="Phobius"/>
    </source>
</evidence>
<organism evidence="10 11">
    <name type="scientific">Yinghuangia aomiensis</name>
    <dbReference type="NCBI Taxonomy" id="676205"/>
    <lineage>
        <taxon>Bacteria</taxon>
        <taxon>Bacillati</taxon>
        <taxon>Actinomycetota</taxon>
        <taxon>Actinomycetes</taxon>
        <taxon>Kitasatosporales</taxon>
        <taxon>Streptomycetaceae</taxon>
        <taxon>Yinghuangia</taxon>
    </lineage>
</organism>
<evidence type="ECO:0000256" key="8">
    <source>
        <dbReference type="SAM" id="MobiDB-lite"/>
    </source>
</evidence>
<feature type="transmembrane region" description="Helical" evidence="9">
    <location>
        <begin position="190"/>
        <end position="212"/>
    </location>
</feature>
<evidence type="ECO:0000313" key="11">
    <source>
        <dbReference type="Proteomes" id="UP001500466"/>
    </source>
</evidence>
<dbReference type="Pfam" id="PF01594">
    <property type="entry name" value="AI-2E_transport"/>
    <property type="match status" value="1"/>
</dbReference>
<dbReference type="PANTHER" id="PTHR21716">
    <property type="entry name" value="TRANSMEMBRANE PROTEIN"/>
    <property type="match status" value="1"/>
</dbReference>
<keyword evidence="6 9" id="KW-1133">Transmembrane helix</keyword>
<keyword evidence="11" id="KW-1185">Reference proteome</keyword>
<comment type="similarity">
    <text evidence="2">Belongs to the autoinducer-2 exporter (AI-2E) (TC 2.A.86) family.</text>
</comment>
<dbReference type="EMBL" id="BAABHS010000030">
    <property type="protein sequence ID" value="GAA4985706.1"/>
    <property type="molecule type" value="Genomic_DNA"/>
</dbReference>
<keyword evidence="3" id="KW-0813">Transport</keyword>
<evidence type="ECO:0000256" key="4">
    <source>
        <dbReference type="ARBA" id="ARBA00022475"/>
    </source>
</evidence>
<feature type="transmembrane region" description="Helical" evidence="9">
    <location>
        <begin position="48"/>
        <end position="70"/>
    </location>
</feature>
<evidence type="ECO:0000256" key="1">
    <source>
        <dbReference type="ARBA" id="ARBA00004651"/>
    </source>
</evidence>
<feature type="region of interest" description="Disordered" evidence="8">
    <location>
        <begin position="394"/>
        <end position="419"/>
    </location>
</feature>
<evidence type="ECO:0000256" key="6">
    <source>
        <dbReference type="ARBA" id="ARBA00022989"/>
    </source>
</evidence>
<keyword evidence="4" id="KW-1003">Cell membrane</keyword>